<dbReference type="EMBL" id="BAAAZC010000008">
    <property type="protein sequence ID" value="GAA3965390.1"/>
    <property type="molecule type" value="Genomic_DNA"/>
</dbReference>
<keyword evidence="2" id="KW-1185">Reference proteome</keyword>
<gene>
    <name evidence="1" type="ORF">GCM10022210_12340</name>
</gene>
<reference evidence="2" key="1">
    <citation type="journal article" date="2019" name="Int. J. Syst. Evol. Microbiol.">
        <title>The Global Catalogue of Microorganisms (GCM) 10K type strain sequencing project: providing services to taxonomists for standard genome sequencing and annotation.</title>
        <authorList>
            <consortium name="The Broad Institute Genomics Platform"/>
            <consortium name="The Broad Institute Genome Sequencing Center for Infectious Disease"/>
            <person name="Wu L."/>
            <person name="Ma J."/>
        </authorList>
    </citation>
    <scope>NUCLEOTIDE SEQUENCE [LARGE SCALE GENOMIC DNA]</scope>
    <source>
        <strain evidence="2">JCM 16601</strain>
    </source>
</reference>
<dbReference type="Proteomes" id="UP001500742">
    <property type="component" value="Unassembled WGS sequence"/>
</dbReference>
<organism evidence="1 2">
    <name type="scientific">Mucilaginibacter dorajii</name>
    <dbReference type="NCBI Taxonomy" id="692994"/>
    <lineage>
        <taxon>Bacteria</taxon>
        <taxon>Pseudomonadati</taxon>
        <taxon>Bacteroidota</taxon>
        <taxon>Sphingobacteriia</taxon>
        <taxon>Sphingobacteriales</taxon>
        <taxon>Sphingobacteriaceae</taxon>
        <taxon>Mucilaginibacter</taxon>
    </lineage>
</organism>
<accession>A0ABP7PH98</accession>
<comment type="caution">
    <text evidence="1">The sequence shown here is derived from an EMBL/GenBank/DDBJ whole genome shotgun (WGS) entry which is preliminary data.</text>
</comment>
<evidence type="ECO:0000313" key="1">
    <source>
        <dbReference type="EMBL" id="GAA3965390.1"/>
    </source>
</evidence>
<protein>
    <submittedName>
        <fullName evidence="1">Uncharacterized protein</fullName>
    </submittedName>
</protein>
<proteinExistence type="predicted"/>
<name>A0ABP7PH98_9SPHI</name>
<evidence type="ECO:0000313" key="2">
    <source>
        <dbReference type="Proteomes" id="UP001500742"/>
    </source>
</evidence>
<sequence length="50" mass="5832">MSLPIIMFNSQLVATCRVVFKKQLYDDCIDDLNIPVRIDNSITWTVEEEN</sequence>